<organism evidence="1 2">
    <name type="scientific">Longivirga aurantiaca</name>
    <dbReference type="NCBI Taxonomy" id="1837743"/>
    <lineage>
        <taxon>Bacteria</taxon>
        <taxon>Bacillati</taxon>
        <taxon>Actinomycetota</taxon>
        <taxon>Actinomycetes</taxon>
        <taxon>Sporichthyales</taxon>
        <taxon>Sporichthyaceae</taxon>
        <taxon>Longivirga</taxon>
    </lineage>
</organism>
<dbReference type="RefSeq" id="WP_386766556.1">
    <property type="nucleotide sequence ID" value="NZ_JBHSTI010000008.1"/>
</dbReference>
<dbReference type="EMBL" id="JBHSTI010000008">
    <property type="protein sequence ID" value="MFC6238386.1"/>
    <property type="molecule type" value="Genomic_DNA"/>
</dbReference>
<comment type="caution">
    <text evidence="1">The sequence shown here is derived from an EMBL/GenBank/DDBJ whole genome shotgun (WGS) entry which is preliminary data.</text>
</comment>
<evidence type="ECO:0000313" key="1">
    <source>
        <dbReference type="EMBL" id="MFC6238386.1"/>
    </source>
</evidence>
<name>A0ABW1T0Z9_9ACTN</name>
<gene>
    <name evidence="1" type="ORF">ACFQGU_10900</name>
</gene>
<evidence type="ECO:0000313" key="2">
    <source>
        <dbReference type="Proteomes" id="UP001596138"/>
    </source>
</evidence>
<proteinExistence type="predicted"/>
<reference evidence="2" key="1">
    <citation type="journal article" date="2019" name="Int. J. Syst. Evol. Microbiol.">
        <title>The Global Catalogue of Microorganisms (GCM) 10K type strain sequencing project: providing services to taxonomists for standard genome sequencing and annotation.</title>
        <authorList>
            <consortium name="The Broad Institute Genomics Platform"/>
            <consortium name="The Broad Institute Genome Sequencing Center for Infectious Disease"/>
            <person name="Wu L."/>
            <person name="Ma J."/>
        </authorList>
    </citation>
    <scope>NUCLEOTIDE SEQUENCE [LARGE SCALE GENOMIC DNA]</scope>
    <source>
        <strain evidence="2">CGMCC 4.7317</strain>
    </source>
</reference>
<accession>A0ABW1T0Z9</accession>
<protein>
    <recommendedName>
        <fullName evidence="3">DUF2613 family protein</fullName>
    </recommendedName>
</protein>
<evidence type="ECO:0008006" key="3">
    <source>
        <dbReference type="Google" id="ProtNLM"/>
    </source>
</evidence>
<keyword evidence="2" id="KW-1185">Reference proteome</keyword>
<sequence length="46" mass="4394">MSGIAGALIAAVVGGVIAGGASFGLVSSQTAVPAPVDREYVVYGTN</sequence>
<dbReference type="Proteomes" id="UP001596138">
    <property type="component" value="Unassembled WGS sequence"/>
</dbReference>